<evidence type="ECO:0000256" key="6">
    <source>
        <dbReference type="SAM" id="MobiDB-lite"/>
    </source>
</evidence>
<dbReference type="Pfam" id="PF03133">
    <property type="entry name" value="TTL"/>
    <property type="match status" value="1"/>
</dbReference>
<evidence type="ECO:0000256" key="2">
    <source>
        <dbReference type="ARBA" id="ARBA00022598"/>
    </source>
</evidence>
<dbReference type="PANTHER" id="PTHR12241">
    <property type="entry name" value="TUBULIN POLYGLUTAMYLASE"/>
    <property type="match status" value="1"/>
</dbReference>
<organism evidence="7 8">
    <name type="scientific">Balaenoptera physalus</name>
    <name type="common">Fin whale</name>
    <name type="synonym">Balaena physalus</name>
    <dbReference type="NCBI Taxonomy" id="9770"/>
    <lineage>
        <taxon>Eukaryota</taxon>
        <taxon>Metazoa</taxon>
        <taxon>Chordata</taxon>
        <taxon>Craniata</taxon>
        <taxon>Vertebrata</taxon>
        <taxon>Euteleostomi</taxon>
        <taxon>Mammalia</taxon>
        <taxon>Eutheria</taxon>
        <taxon>Laurasiatheria</taxon>
        <taxon>Artiodactyla</taxon>
        <taxon>Whippomorpha</taxon>
        <taxon>Cetacea</taxon>
        <taxon>Mysticeti</taxon>
        <taxon>Balaenopteridae</taxon>
        <taxon>Balaenoptera</taxon>
    </lineage>
</organism>
<dbReference type="GO" id="GO:0070740">
    <property type="term" value="F:tubulin-glutamic acid ligase activity"/>
    <property type="evidence" value="ECO:0007669"/>
    <property type="project" value="TreeGrafter"/>
</dbReference>
<keyword evidence="3" id="KW-0547">Nucleotide-binding</keyword>
<dbReference type="GO" id="GO:0015631">
    <property type="term" value="F:tubulin binding"/>
    <property type="evidence" value="ECO:0007669"/>
    <property type="project" value="TreeGrafter"/>
</dbReference>
<dbReference type="Proteomes" id="UP000437017">
    <property type="component" value="Unassembled WGS sequence"/>
</dbReference>
<proteinExistence type="inferred from homology"/>
<evidence type="ECO:0000256" key="5">
    <source>
        <dbReference type="ARBA" id="ARBA00030445"/>
    </source>
</evidence>
<dbReference type="InterPro" id="IPR004344">
    <property type="entry name" value="TTL/TTLL_fam"/>
</dbReference>
<feature type="non-terminal residue" evidence="7">
    <location>
        <position position="1"/>
    </location>
</feature>
<accession>A0A6A1Q0N9</accession>
<comment type="similarity">
    <text evidence="1">Belongs to the tubulin--tyrosine ligase family.</text>
</comment>
<evidence type="ECO:0000313" key="7">
    <source>
        <dbReference type="EMBL" id="KAB0400669.1"/>
    </source>
</evidence>
<reference evidence="7 8" key="1">
    <citation type="journal article" date="2019" name="PLoS ONE">
        <title>Genomic analyses reveal an absence of contemporary introgressive admixture between fin whales and blue whales, despite known hybrids.</title>
        <authorList>
            <person name="Westbury M.V."/>
            <person name="Petersen B."/>
            <person name="Lorenzen E.D."/>
        </authorList>
    </citation>
    <scope>NUCLEOTIDE SEQUENCE [LARGE SCALE GENOMIC DNA]</scope>
    <source>
        <strain evidence="7">FinWhale-01</strain>
    </source>
</reference>
<dbReference type="GO" id="GO:0000226">
    <property type="term" value="P:microtubule cytoskeleton organization"/>
    <property type="evidence" value="ECO:0007669"/>
    <property type="project" value="TreeGrafter"/>
</dbReference>
<sequence>RIAIRSTEVQPEEPLGSECPRLAAGLWPGVPQGRGGVGLGEKVEGSRGVRAAMASKGFNQLESASCAERRVLASSNQSGRSVPPSPWQRDAKARAGHGDGLGRALGNRIMSRQKVGVPLDPDVPSSQRGREIAEGFRSCGVLVEGFRLEWEENDEFREKTTSPGMPRNAGVPARNQNYKGHGLPKGKEREQRASIRFKTTLMNTLMDVLHHRPGWVEVKDEGEWDFYWCDVSWLRENFDHTYMDEHVRISHFRNHYENYMVKNLKRFRKQLEREAGKLEAAKCDFFPKTFEMPCEYHLFVEEFRKNPGITWIMKPVARSQGKGIFLFRRLKDIMDWKKDTRSSDDQKDDIPVENYVAQRYIENPYLIGGRKFDLRVYVLVMSYMPLRAWLYRDGFARFSNTRFTLNSIDD</sequence>
<dbReference type="EMBL" id="SGJD01001316">
    <property type="protein sequence ID" value="KAB0400669.1"/>
    <property type="molecule type" value="Genomic_DNA"/>
</dbReference>
<comment type="caution">
    <text evidence="7">The sequence shown here is derived from an EMBL/GenBank/DDBJ whole genome shotgun (WGS) entry which is preliminary data.</text>
</comment>
<keyword evidence="8" id="KW-1185">Reference proteome</keyword>
<evidence type="ECO:0000256" key="4">
    <source>
        <dbReference type="ARBA" id="ARBA00022840"/>
    </source>
</evidence>
<dbReference type="OrthoDB" id="277439at2759"/>
<evidence type="ECO:0000256" key="3">
    <source>
        <dbReference type="ARBA" id="ARBA00022741"/>
    </source>
</evidence>
<protein>
    <recommendedName>
        <fullName evidence="5">Tubulin--tyrosine ligase-like protein 9</fullName>
    </recommendedName>
</protein>
<dbReference type="PANTHER" id="PTHR12241:SF39">
    <property type="entry name" value="TUBULIN POLYGLUTAMYLASE TTLL9-RELATED"/>
    <property type="match status" value="1"/>
</dbReference>
<evidence type="ECO:0000313" key="8">
    <source>
        <dbReference type="Proteomes" id="UP000437017"/>
    </source>
</evidence>
<dbReference type="Gene3D" id="3.30.470.20">
    <property type="entry name" value="ATP-grasp fold, B domain"/>
    <property type="match status" value="1"/>
</dbReference>
<feature type="region of interest" description="Disordered" evidence="6">
    <location>
        <begin position="1"/>
        <end position="20"/>
    </location>
</feature>
<dbReference type="SUPFAM" id="SSF56059">
    <property type="entry name" value="Glutathione synthetase ATP-binding domain-like"/>
    <property type="match status" value="1"/>
</dbReference>
<evidence type="ECO:0000256" key="1">
    <source>
        <dbReference type="ARBA" id="ARBA00006820"/>
    </source>
</evidence>
<name>A0A6A1Q0N9_BALPH</name>
<feature type="non-terminal residue" evidence="7">
    <location>
        <position position="410"/>
    </location>
</feature>
<gene>
    <name evidence="7" type="ORF">E2I00_009990</name>
</gene>
<dbReference type="GO" id="GO:0005524">
    <property type="term" value="F:ATP binding"/>
    <property type="evidence" value="ECO:0007669"/>
    <property type="project" value="UniProtKB-KW"/>
</dbReference>
<dbReference type="AlphaFoldDB" id="A0A6A1Q0N9"/>
<keyword evidence="2" id="KW-0436">Ligase</keyword>
<dbReference type="PROSITE" id="PS51221">
    <property type="entry name" value="TTL"/>
    <property type="match status" value="1"/>
</dbReference>
<feature type="region of interest" description="Disordered" evidence="6">
    <location>
        <begin position="154"/>
        <end position="190"/>
    </location>
</feature>
<keyword evidence="4" id="KW-0067">ATP-binding</keyword>
<feature type="region of interest" description="Disordered" evidence="6">
    <location>
        <begin position="72"/>
        <end position="128"/>
    </location>
</feature>
<dbReference type="GO" id="GO:0036064">
    <property type="term" value="C:ciliary basal body"/>
    <property type="evidence" value="ECO:0007669"/>
    <property type="project" value="TreeGrafter"/>
</dbReference>